<dbReference type="PANTHER" id="PTHR32481">
    <property type="entry name" value="AMINOPEPTIDASE"/>
    <property type="match status" value="1"/>
</dbReference>
<dbReference type="Proteomes" id="UP000191257">
    <property type="component" value="Plasmid unnamed3"/>
</dbReference>
<evidence type="ECO:0000256" key="6">
    <source>
        <dbReference type="PIRNR" id="PIRNR001123"/>
    </source>
</evidence>
<dbReference type="EMBL" id="CP020443">
    <property type="protein sequence ID" value="ARC38720.1"/>
    <property type="molecule type" value="Genomic_DNA"/>
</dbReference>
<reference evidence="9" key="1">
    <citation type="submission" date="2017-12" db="EMBL/GenBank/DDBJ databases">
        <title>FDA dAtabase for Regulatory Grade micrObial Sequences (FDA-ARGOS): Supporting development and validation of Infectious Disease Dx tests.</title>
        <authorList>
            <person name="Campos J."/>
            <person name="Goldberg B."/>
            <person name="Tallon L."/>
            <person name="Sadzewicz L."/>
            <person name="Sengamalay N."/>
            <person name="Ott S."/>
            <person name="Godinez A."/>
            <person name="Nagaraj S."/>
            <person name="Vyas G."/>
            <person name="Aluvathingal J."/>
            <person name="Nadendla S."/>
            <person name="Geyer C."/>
            <person name="Nandy P."/>
            <person name="Hobson J."/>
            <person name="Sichtig H."/>
        </authorList>
    </citation>
    <scope>NUCLEOTIDE SEQUENCE</scope>
    <source>
        <strain evidence="9">FDAARGOS_252</strain>
        <plasmid evidence="9">unnamed3</plasmid>
    </source>
</reference>
<gene>
    <name evidence="9" type="ORF">A6J80_20670</name>
</gene>
<proteinExistence type="inferred from homology"/>
<feature type="binding site" evidence="8">
    <location>
        <position position="212"/>
    </location>
    <ligand>
        <name>Zn(2+)</name>
        <dbReference type="ChEBI" id="CHEBI:29105"/>
        <label>2</label>
    </ligand>
</feature>
<evidence type="ECO:0000256" key="1">
    <source>
        <dbReference type="ARBA" id="ARBA00006272"/>
    </source>
</evidence>
<dbReference type="KEGG" id="pye:A6J80_20670"/>
<dbReference type="Gene3D" id="3.40.630.10">
    <property type="entry name" value="Zn peptidases"/>
    <property type="match status" value="1"/>
</dbReference>
<dbReference type="InterPro" id="IPR023367">
    <property type="entry name" value="Peptidase_M42_dom2"/>
</dbReference>
<dbReference type="SUPFAM" id="SSF53187">
    <property type="entry name" value="Zn-dependent exopeptidases"/>
    <property type="match status" value="1"/>
</dbReference>
<dbReference type="GO" id="GO:0006508">
    <property type="term" value="P:proteolysis"/>
    <property type="evidence" value="ECO:0007669"/>
    <property type="project" value="UniProtKB-KW"/>
</dbReference>
<protein>
    <submittedName>
        <fullName evidence="9">M42 family peptidase</fullName>
    </submittedName>
</protein>
<keyword evidence="2" id="KW-0031">Aminopeptidase</keyword>
<feature type="binding site" evidence="8">
    <location>
        <position position="176"/>
    </location>
    <ligand>
        <name>Zn(2+)</name>
        <dbReference type="ChEBI" id="CHEBI:29105"/>
        <label>2</label>
    </ligand>
</feature>
<dbReference type="InterPro" id="IPR008007">
    <property type="entry name" value="Peptidase_M42"/>
</dbReference>
<evidence type="ECO:0000313" key="10">
    <source>
        <dbReference type="Proteomes" id="UP000191257"/>
    </source>
</evidence>
<evidence type="ECO:0000256" key="3">
    <source>
        <dbReference type="ARBA" id="ARBA00022670"/>
    </source>
</evidence>
<organism evidence="9 10">
    <name type="scientific">Paracoccus yeei</name>
    <dbReference type="NCBI Taxonomy" id="147645"/>
    <lineage>
        <taxon>Bacteria</taxon>
        <taxon>Pseudomonadati</taxon>
        <taxon>Pseudomonadota</taxon>
        <taxon>Alphaproteobacteria</taxon>
        <taxon>Rhodobacterales</taxon>
        <taxon>Paracoccaceae</taxon>
        <taxon>Paracoccus</taxon>
    </lineage>
</organism>
<geneLocation type="plasmid" evidence="9 10">
    <name>unnamed3</name>
</geneLocation>
<keyword evidence="10" id="KW-1185">Reference proteome</keyword>
<accession>A0A1V0GY43</accession>
<evidence type="ECO:0000256" key="8">
    <source>
        <dbReference type="PIRSR" id="PIRSR001123-2"/>
    </source>
</evidence>
<evidence type="ECO:0000256" key="4">
    <source>
        <dbReference type="ARBA" id="ARBA00022723"/>
    </source>
</evidence>
<keyword evidence="9" id="KW-0614">Plasmid</keyword>
<dbReference type="SUPFAM" id="SSF101821">
    <property type="entry name" value="Aminopeptidase/glucanase lid domain"/>
    <property type="match status" value="1"/>
</dbReference>
<keyword evidence="5" id="KW-0378">Hydrolase</keyword>
<name>A0A1V0GY43_9RHOB</name>
<dbReference type="Gene3D" id="2.40.30.40">
    <property type="entry name" value="Peptidase M42, domain 2"/>
    <property type="match status" value="1"/>
</dbReference>
<evidence type="ECO:0000313" key="9">
    <source>
        <dbReference type="EMBL" id="ARC38720.1"/>
    </source>
</evidence>
<feature type="active site" description="Proton acceptor" evidence="7">
    <location>
        <position position="211"/>
    </location>
</feature>
<sequence length="355" mass="37784">MHDPALDFLKAIVAAPSPSGFEQPVARLYRDYVQPFADKVTTDILGNVSAVSHPDAPMRFMYAGHMDEVGFIVHHIDQDGFLFFSTIGGTDVATEIGQRVWVHGHERVPGVIGRKAIQTFEASDVSQTPSLKDLWIDIGASSRAEAEKVVHVGSPVTIDAGFALLGGGLAVGRAFDNKVGLLIGAEVVRRLAEEGGVHPDVGLYILGTVQEEIGSRGAKTAGFNLAPRTALAIDMGVATDYPRARPQDQGQLDLGKGPGISQGANTNPVVLDLLISAARDKGIAWQQQATGGTSPTDARVVQELQGGVATGVISVPLRYMHTPSEVVSLADIQATIDLVCEYCRRLRPDTDFTPM</sequence>
<keyword evidence="4 8" id="KW-0479">Metal-binding</keyword>
<comment type="similarity">
    <text evidence="1 6">Belongs to the peptidase M42 family.</text>
</comment>
<dbReference type="GO" id="GO:0004177">
    <property type="term" value="F:aminopeptidase activity"/>
    <property type="evidence" value="ECO:0007669"/>
    <property type="project" value="UniProtKB-UniRule"/>
</dbReference>
<feature type="binding site" evidence="8">
    <location>
        <position position="65"/>
    </location>
    <ligand>
        <name>Zn(2+)</name>
        <dbReference type="ChEBI" id="CHEBI:29105"/>
        <label>1</label>
    </ligand>
</feature>
<dbReference type="PANTHER" id="PTHR32481:SF20">
    <property type="entry name" value="AMINOPEPTIDASE YSDC"/>
    <property type="match status" value="1"/>
</dbReference>
<dbReference type="Pfam" id="PF05343">
    <property type="entry name" value="Peptidase_M42"/>
    <property type="match status" value="1"/>
</dbReference>
<dbReference type="GO" id="GO:0046872">
    <property type="term" value="F:metal ion binding"/>
    <property type="evidence" value="ECO:0007669"/>
    <property type="project" value="UniProtKB-UniRule"/>
</dbReference>
<keyword evidence="3" id="KW-0645">Protease</keyword>
<dbReference type="RefSeq" id="WP_080623014.1">
    <property type="nucleotide sequence ID" value="NZ_CAWMZI010000004.1"/>
</dbReference>
<feature type="binding site" evidence="8">
    <location>
        <position position="321"/>
    </location>
    <ligand>
        <name>Zn(2+)</name>
        <dbReference type="ChEBI" id="CHEBI:29105"/>
        <label>2</label>
    </ligand>
</feature>
<evidence type="ECO:0000256" key="2">
    <source>
        <dbReference type="ARBA" id="ARBA00022438"/>
    </source>
</evidence>
<feature type="binding site" evidence="8">
    <location>
        <position position="234"/>
    </location>
    <ligand>
        <name>Zn(2+)</name>
        <dbReference type="ChEBI" id="CHEBI:29105"/>
        <label>1</label>
    </ligand>
</feature>
<dbReference type="InterPro" id="IPR051464">
    <property type="entry name" value="Peptidase_M42_aminopept"/>
</dbReference>
<evidence type="ECO:0000256" key="7">
    <source>
        <dbReference type="PIRSR" id="PIRSR001123-1"/>
    </source>
</evidence>
<feature type="binding site" evidence="8">
    <location>
        <position position="176"/>
    </location>
    <ligand>
        <name>Zn(2+)</name>
        <dbReference type="ChEBI" id="CHEBI:29105"/>
        <label>1</label>
    </ligand>
</feature>
<comment type="cofactor">
    <cofactor evidence="8">
        <name>a divalent metal cation</name>
        <dbReference type="ChEBI" id="CHEBI:60240"/>
    </cofactor>
    <text evidence="8">Binds 2 divalent metal cations per subunit.</text>
</comment>
<dbReference type="PIRSF" id="PIRSF001123">
    <property type="entry name" value="PepA_GA"/>
    <property type="match status" value="1"/>
</dbReference>
<dbReference type="eggNOG" id="COG1363">
    <property type="taxonomic scope" value="Bacteria"/>
</dbReference>
<evidence type="ECO:0000256" key="5">
    <source>
        <dbReference type="ARBA" id="ARBA00022801"/>
    </source>
</evidence>
<dbReference type="AlphaFoldDB" id="A0A1V0GY43"/>